<dbReference type="GO" id="GO:0033925">
    <property type="term" value="F:mannosyl-glycoprotein endo-beta-N-acetylglucosaminidase activity"/>
    <property type="evidence" value="ECO:0007669"/>
    <property type="project" value="UniProtKB-EC"/>
</dbReference>
<dbReference type="Gene3D" id="3.20.20.80">
    <property type="entry name" value="Glycosidases"/>
    <property type="match status" value="1"/>
</dbReference>
<dbReference type="EC" id="3.2.1.96" evidence="6"/>
<evidence type="ECO:0000256" key="2">
    <source>
        <dbReference type="ARBA" id="ARBA00023295"/>
    </source>
</evidence>
<accession>C7PZA4</accession>
<reference evidence="6 7" key="1">
    <citation type="journal article" date="2009" name="Stand. Genomic Sci.">
        <title>Complete genome sequence of Catenulispora acidiphila type strain (ID 139908).</title>
        <authorList>
            <person name="Copeland A."/>
            <person name="Lapidus A."/>
            <person name="Glavina Del Rio T."/>
            <person name="Nolan M."/>
            <person name="Lucas S."/>
            <person name="Chen F."/>
            <person name="Tice H."/>
            <person name="Cheng J.F."/>
            <person name="Bruce D."/>
            <person name="Goodwin L."/>
            <person name="Pitluck S."/>
            <person name="Mikhailova N."/>
            <person name="Pati A."/>
            <person name="Ivanova N."/>
            <person name="Mavromatis K."/>
            <person name="Chen A."/>
            <person name="Palaniappan K."/>
            <person name="Chain P."/>
            <person name="Land M."/>
            <person name="Hauser L."/>
            <person name="Chang Y.J."/>
            <person name="Jeffries C.D."/>
            <person name="Chertkov O."/>
            <person name="Brettin T."/>
            <person name="Detter J.C."/>
            <person name="Han C."/>
            <person name="Ali Z."/>
            <person name="Tindall B.J."/>
            <person name="Goker M."/>
            <person name="Bristow J."/>
            <person name="Eisen J.A."/>
            <person name="Markowitz V."/>
            <person name="Hugenholtz P."/>
            <person name="Kyrpides N.C."/>
            <person name="Klenk H.P."/>
        </authorList>
    </citation>
    <scope>NUCLEOTIDE SEQUENCE [LARGE SCALE GENOMIC DNA]</scope>
    <source>
        <strain evidence="7">DSM 44928 / JCM 14897 / NBRC 102108 / NRRL B-24433 / ID139908</strain>
    </source>
</reference>
<dbReference type="PROSITE" id="PS01095">
    <property type="entry name" value="GH18_1"/>
    <property type="match status" value="1"/>
</dbReference>
<protein>
    <submittedName>
        <fullName evidence="6">Mannosyl-glycoproteinendo-beta-N-acetylglucosaminidase</fullName>
        <ecNumber evidence="6">3.2.1.96</ecNumber>
    </submittedName>
</protein>
<dbReference type="GO" id="GO:0005975">
    <property type="term" value="P:carbohydrate metabolic process"/>
    <property type="evidence" value="ECO:0007669"/>
    <property type="project" value="InterPro"/>
</dbReference>
<dbReference type="KEGG" id="cai:Caci_2645"/>
<organism evidence="6 7">
    <name type="scientific">Catenulispora acidiphila (strain DSM 44928 / JCM 14897 / NBRC 102108 / NRRL B-24433 / ID139908)</name>
    <dbReference type="NCBI Taxonomy" id="479433"/>
    <lineage>
        <taxon>Bacteria</taxon>
        <taxon>Bacillati</taxon>
        <taxon>Actinomycetota</taxon>
        <taxon>Actinomycetes</taxon>
        <taxon>Catenulisporales</taxon>
        <taxon>Catenulisporaceae</taxon>
        <taxon>Catenulispora</taxon>
    </lineage>
</organism>
<dbReference type="PROSITE" id="PS51318">
    <property type="entry name" value="TAT"/>
    <property type="match status" value="1"/>
</dbReference>
<dbReference type="NCBIfam" id="NF045482">
    <property type="entry name" value="Endoglyc_H"/>
    <property type="match status" value="1"/>
</dbReference>
<dbReference type="InterPro" id="IPR017853">
    <property type="entry name" value="GH"/>
</dbReference>
<feature type="domain" description="GH18" evidence="5">
    <location>
        <begin position="59"/>
        <end position="314"/>
    </location>
</feature>
<sequence length="512" mass="51592" precursor="true">MNDSPSSSSTHITRRRLLRDAGIAVAVLGTSSAVVRAQAATPAAAADGAAAPAATKSGPITTAYVEVNTNSITSAGNYTLASNGANVFDIAIIFAANINYDGTKATLYFNPQVQAVLDNAATQIAPLQAKGIKVLLSILGNHQGAGFANFPDQAGAAAFATLLSNAVNTYGLDGIDFDDEYADYGTNGTPQPNAWSFPYLVQALRNDLPNKIISLYYIGPASTTLSYGGINVGSLINYSWNPYYGTWGVPGVPGMTKAQLAPAAIDVQNTSSSTTSSLAQQTVSNGYGVFNTYNLPDTDASASISAFTQALYGSSAVYKNSGSGGGGTAAYNNTGIASDGSSGPNFDGVGWAYSAQALAAAGVSPGSRLTAAGKTFTWPAAAAGTPDNYQAAGQTVAISGAGNSGSISFLGSATNGPSTGTATVHFTDGTSQSVTLSFSDWTLNGGSASVQSGNTVAVTTSYRDTTSGGRDGVSTYVFATSPRSLPAGKTVASVTLPSAANQGNLHVFAIAA</sequence>
<name>C7PZA4_CATAD</name>
<keyword evidence="7" id="KW-1185">Reference proteome</keyword>
<evidence type="ECO:0000256" key="3">
    <source>
        <dbReference type="RuleBase" id="RU000489"/>
    </source>
</evidence>
<dbReference type="SUPFAM" id="SSF51445">
    <property type="entry name" value="(Trans)glycosidases"/>
    <property type="match status" value="1"/>
</dbReference>
<dbReference type="HOGENOM" id="CLU_531786_0_0_11"/>
<comment type="similarity">
    <text evidence="4">Belongs to the glycosyl hydrolase 18 family.</text>
</comment>
<dbReference type="EMBL" id="CP001700">
    <property type="protein sequence ID" value="ACU71561.1"/>
    <property type="molecule type" value="Genomic_DNA"/>
</dbReference>
<dbReference type="InterPro" id="IPR001223">
    <property type="entry name" value="Glyco_hydro18_cat"/>
</dbReference>
<dbReference type="InParanoid" id="C7PZA4"/>
<keyword evidence="1 3" id="KW-0378">Hydrolase</keyword>
<dbReference type="Proteomes" id="UP000000851">
    <property type="component" value="Chromosome"/>
</dbReference>
<evidence type="ECO:0000313" key="6">
    <source>
        <dbReference type="EMBL" id="ACU71561.1"/>
    </source>
</evidence>
<dbReference type="CAZy" id="GH18">
    <property type="family name" value="Glycoside Hydrolase Family 18"/>
</dbReference>
<proteinExistence type="inferred from homology"/>
<dbReference type="PROSITE" id="PS51910">
    <property type="entry name" value="GH18_2"/>
    <property type="match status" value="1"/>
</dbReference>
<keyword evidence="2 3" id="KW-0326">Glycosidase</keyword>
<dbReference type="InterPro" id="IPR054861">
    <property type="entry name" value="Endoglyc_H"/>
</dbReference>
<gene>
    <name evidence="6" type="ordered locus">Caci_2645</name>
</gene>
<dbReference type="eggNOG" id="COG3325">
    <property type="taxonomic scope" value="Bacteria"/>
</dbReference>
<evidence type="ECO:0000256" key="4">
    <source>
        <dbReference type="RuleBase" id="RU004453"/>
    </source>
</evidence>
<dbReference type="Pfam" id="PF00704">
    <property type="entry name" value="Glyco_hydro_18"/>
    <property type="match status" value="1"/>
</dbReference>
<evidence type="ECO:0000256" key="1">
    <source>
        <dbReference type="ARBA" id="ARBA00022801"/>
    </source>
</evidence>
<evidence type="ECO:0000313" key="7">
    <source>
        <dbReference type="Proteomes" id="UP000000851"/>
    </source>
</evidence>
<dbReference type="InterPro" id="IPR006311">
    <property type="entry name" value="TAT_signal"/>
</dbReference>
<dbReference type="InterPro" id="IPR001579">
    <property type="entry name" value="Glyco_hydro_18_chit_AS"/>
</dbReference>
<evidence type="ECO:0000259" key="5">
    <source>
        <dbReference type="PROSITE" id="PS51910"/>
    </source>
</evidence>
<dbReference type="STRING" id="479433.Caci_2645"/>
<dbReference type="AlphaFoldDB" id="C7PZA4"/>